<evidence type="ECO:0000256" key="2">
    <source>
        <dbReference type="ARBA" id="ARBA00022723"/>
    </source>
</evidence>
<evidence type="ECO:0000256" key="3">
    <source>
        <dbReference type="ARBA" id="ARBA00023004"/>
    </source>
</evidence>
<dbReference type="EMBL" id="UINC01121500">
    <property type="protein sequence ID" value="SVC96709.1"/>
    <property type="molecule type" value="Genomic_DNA"/>
</dbReference>
<dbReference type="Pfam" id="PF13442">
    <property type="entry name" value="Cytochrome_CBB3"/>
    <property type="match status" value="1"/>
</dbReference>
<proteinExistence type="predicted"/>
<reference evidence="5" key="1">
    <citation type="submission" date="2018-05" db="EMBL/GenBank/DDBJ databases">
        <authorList>
            <person name="Lanie J.A."/>
            <person name="Ng W.-L."/>
            <person name="Kazmierczak K.M."/>
            <person name="Andrzejewski T.M."/>
            <person name="Davidsen T.M."/>
            <person name="Wayne K.J."/>
            <person name="Tettelin H."/>
            <person name="Glass J.I."/>
            <person name="Rusch D."/>
            <person name="Podicherti R."/>
            <person name="Tsui H.-C.T."/>
            <person name="Winkler M.E."/>
        </authorList>
    </citation>
    <scope>NUCLEOTIDE SEQUENCE</scope>
</reference>
<protein>
    <recommendedName>
        <fullName evidence="4">Cytochrome c domain-containing protein</fullName>
    </recommendedName>
</protein>
<evidence type="ECO:0000259" key="4">
    <source>
        <dbReference type="PROSITE" id="PS51007"/>
    </source>
</evidence>
<keyword evidence="3" id="KW-0408">Iron</keyword>
<accession>A0A382RG61</accession>
<keyword evidence="2" id="KW-0479">Metal-binding</keyword>
<dbReference type="PROSITE" id="PS51007">
    <property type="entry name" value="CYTC"/>
    <property type="match status" value="1"/>
</dbReference>
<organism evidence="5">
    <name type="scientific">marine metagenome</name>
    <dbReference type="NCBI Taxonomy" id="408172"/>
    <lineage>
        <taxon>unclassified sequences</taxon>
        <taxon>metagenomes</taxon>
        <taxon>ecological metagenomes</taxon>
    </lineage>
</organism>
<feature type="domain" description="Cytochrome c" evidence="4">
    <location>
        <begin position="44"/>
        <end position="122"/>
    </location>
</feature>
<dbReference type="GO" id="GO:0009055">
    <property type="term" value="F:electron transfer activity"/>
    <property type="evidence" value="ECO:0007669"/>
    <property type="project" value="InterPro"/>
</dbReference>
<dbReference type="InterPro" id="IPR036909">
    <property type="entry name" value="Cyt_c-like_dom_sf"/>
</dbReference>
<gene>
    <name evidence="5" type="ORF">METZ01_LOCUS349563</name>
</gene>
<dbReference type="GO" id="GO:0020037">
    <property type="term" value="F:heme binding"/>
    <property type="evidence" value="ECO:0007669"/>
    <property type="project" value="InterPro"/>
</dbReference>
<evidence type="ECO:0000256" key="1">
    <source>
        <dbReference type="ARBA" id="ARBA00022617"/>
    </source>
</evidence>
<feature type="non-terminal residue" evidence="5">
    <location>
        <position position="138"/>
    </location>
</feature>
<dbReference type="InterPro" id="IPR009056">
    <property type="entry name" value="Cyt_c-like_dom"/>
</dbReference>
<sequence length="138" mass="15012">MFGWQQSFAVHRRSPGAAIKLRVMIRWIPLVVLCPPPWVSAQTADLEQGKQLFESLCGSCHGPLGNGGRGANLAQPQLRHATDERALQNVIRRGIPGTEMPRHSFLNPSKLANVAAYVRTLGRVAPEEIPGNASRGEA</sequence>
<evidence type="ECO:0000313" key="5">
    <source>
        <dbReference type="EMBL" id="SVC96709.1"/>
    </source>
</evidence>
<name>A0A382RG61_9ZZZZ</name>
<dbReference type="SUPFAM" id="SSF46626">
    <property type="entry name" value="Cytochrome c"/>
    <property type="match status" value="1"/>
</dbReference>
<dbReference type="Gene3D" id="1.10.760.10">
    <property type="entry name" value="Cytochrome c-like domain"/>
    <property type="match status" value="1"/>
</dbReference>
<dbReference type="GO" id="GO:0046872">
    <property type="term" value="F:metal ion binding"/>
    <property type="evidence" value="ECO:0007669"/>
    <property type="project" value="UniProtKB-KW"/>
</dbReference>
<dbReference type="AlphaFoldDB" id="A0A382RG61"/>
<keyword evidence="1" id="KW-0349">Heme</keyword>